<dbReference type="InterPro" id="IPR001360">
    <property type="entry name" value="Glyco_hydro_1"/>
</dbReference>
<dbReference type="Gene3D" id="3.20.20.80">
    <property type="entry name" value="Glycosidases"/>
    <property type="match status" value="1"/>
</dbReference>
<evidence type="ECO:0000256" key="1">
    <source>
        <dbReference type="ARBA" id="ARBA00010838"/>
    </source>
</evidence>
<dbReference type="InterPro" id="IPR017853">
    <property type="entry name" value="GH"/>
</dbReference>
<protein>
    <recommendedName>
        <fullName evidence="2">beta-glucosidase</fullName>
        <ecNumber evidence="2">3.2.1.21</ecNumber>
    </recommendedName>
</protein>
<dbReference type="PRINTS" id="PR00131">
    <property type="entry name" value="GLHYDRLASE1"/>
</dbReference>
<proteinExistence type="inferred from homology"/>
<accession>A0A507C509</accession>
<dbReference type="STRING" id="1806994.A0A507C509"/>
<dbReference type="GO" id="GO:0005975">
    <property type="term" value="P:carbohydrate metabolic process"/>
    <property type="evidence" value="ECO:0007669"/>
    <property type="project" value="InterPro"/>
</dbReference>
<dbReference type="SUPFAM" id="SSF51445">
    <property type="entry name" value="(Trans)glycosidases"/>
    <property type="match status" value="1"/>
</dbReference>
<comment type="similarity">
    <text evidence="1 6">Belongs to the glycosyl hydrolase 1 family.</text>
</comment>
<evidence type="ECO:0000256" key="5">
    <source>
        <dbReference type="PROSITE-ProRule" id="PRU10055"/>
    </source>
</evidence>
<dbReference type="PANTHER" id="PTHR10353:SF36">
    <property type="entry name" value="LP05116P"/>
    <property type="match status" value="1"/>
</dbReference>
<organism evidence="8 9">
    <name type="scientific">Synchytrium microbalum</name>
    <dbReference type="NCBI Taxonomy" id="1806994"/>
    <lineage>
        <taxon>Eukaryota</taxon>
        <taxon>Fungi</taxon>
        <taxon>Fungi incertae sedis</taxon>
        <taxon>Chytridiomycota</taxon>
        <taxon>Chytridiomycota incertae sedis</taxon>
        <taxon>Chytridiomycetes</taxon>
        <taxon>Synchytriales</taxon>
        <taxon>Synchytriaceae</taxon>
        <taxon>Synchytrium</taxon>
    </lineage>
</organism>
<name>A0A507C509_9FUNG</name>
<dbReference type="PROSITE" id="PS00572">
    <property type="entry name" value="GLYCOSYL_HYDROL_F1_1"/>
    <property type="match status" value="1"/>
</dbReference>
<dbReference type="EC" id="3.2.1.21" evidence="2"/>
<feature type="chain" id="PRO_5021187181" description="beta-glucosidase" evidence="7">
    <location>
        <begin position="20"/>
        <end position="516"/>
    </location>
</feature>
<evidence type="ECO:0000256" key="6">
    <source>
        <dbReference type="RuleBase" id="RU003690"/>
    </source>
</evidence>
<evidence type="ECO:0000256" key="4">
    <source>
        <dbReference type="ARBA" id="ARBA00023295"/>
    </source>
</evidence>
<evidence type="ECO:0000313" key="9">
    <source>
        <dbReference type="Proteomes" id="UP000319731"/>
    </source>
</evidence>
<gene>
    <name evidence="8" type="ORF">SmJEL517_g04299</name>
</gene>
<keyword evidence="3" id="KW-0378">Hydrolase</keyword>
<dbReference type="RefSeq" id="XP_031023801.1">
    <property type="nucleotide sequence ID" value="XM_031170227.1"/>
</dbReference>
<comment type="caution">
    <text evidence="8">The sequence shown here is derived from an EMBL/GenBank/DDBJ whole genome shotgun (WGS) entry which is preliminary data.</text>
</comment>
<dbReference type="OrthoDB" id="65569at2759"/>
<feature type="active site" description="Nucleophile" evidence="5">
    <location>
        <position position="403"/>
    </location>
</feature>
<dbReference type="Proteomes" id="UP000319731">
    <property type="component" value="Unassembled WGS sequence"/>
</dbReference>
<dbReference type="EMBL" id="QEAO01000028">
    <property type="protein sequence ID" value="TPX32623.1"/>
    <property type="molecule type" value="Genomic_DNA"/>
</dbReference>
<dbReference type="GO" id="GO:0008422">
    <property type="term" value="F:beta-glucosidase activity"/>
    <property type="evidence" value="ECO:0007669"/>
    <property type="project" value="TreeGrafter"/>
</dbReference>
<keyword evidence="9" id="KW-1185">Reference proteome</keyword>
<dbReference type="GeneID" id="42005524"/>
<feature type="signal peptide" evidence="7">
    <location>
        <begin position="1"/>
        <end position="19"/>
    </location>
</feature>
<evidence type="ECO:0000256" key="7">
    <source>
        <dbReference type="SAM" id="SignalP"/>
    </source>
</evidence>
<evidence type="ECO:0000256" key="2">
    <source>
        <dbReference type="ARBA" id="ARBA00012744"/>
    </source>
</evidence>
<keyword evidence="4" id="KW-0326">Glycosidase</keyword>
<dbReference type="Pfam" id="PF00232">
    <property type="entry name" value="Glyco_hydro_1"/>
    <property type="match status" value="1"/>
</dbReference>
<reference evidence="8 9" key="1">
    <citation type="journal article" date="2019" name="Sci. Rep.">
        <title>Comparative genomics of chytrid fungi reveal insights into the obligate biotrophic and pathogenic lifestyle of Synchytrium endobioticum.</title>
        <authorList>
            <person name="van de Vossenberg B.T.L.H."/>
            <person name="Warris S."/>
            <person name="Nguyen H.D.T."/>
            <person name="van Gent-Pelzer M.P.E."/>
            <person name="Joly D.L."/>
            <person name="van de Geest H.C."/>
            <person name="Bonants P.J.M."/>
            <person name="Smith D.S."/>
            <person name="Levesque C.A."/>
            <person name="van der Lee T.A.J."/>
        </authorList>
    </citation>
    <scope>NUCLEOTIDE SEQUENCE [LARGE SCALE GENOMIC DNA]</scope>
    <source>
        <strain evidence="8 9">JEL517</strain>
    </source>
</reference>
<keyword evidence="7" id="KW-0732">Signal</keyword>
<dbReference type="InterPro" id="IPR018120">
    <property type="entry name" value="Glyco_hydro_1_AS"/>
</dbReference>
<dbReference type="AlphaFoldDB" id="A0A507C509"/>
<evidence type="ECO:0000313" key="8">
    <source>
        <dbReference type="EMBL" id="TPX32623.1"/>
    </source>
</evidence>
<dbReference type="PANTHER" id="PTHR10353">
    <property type="entry name" value="GLYCOSYL HYDROLASE"/>
    <property type="match status" value="1"/>
</dbReference>
<sequence length="516" mass="56140">MKLVALLSGILFSSKEVQASGPAAAVASPLAVIPGANSTLPAHIWGFASSAFQVEGSVSADGRGTTVWDTWTHNATVCCEGGTNADTAADAYKRYPEDLAIMKNLNAQAYRFSISWARIFPNGIGTPNAAGIAYYNTFINAVIAAGLIPIATMYHWDLPTALATKYGGWTDPQIIADFNTYADTLFSNYGDRVKIWLTMNEPYSECYQGYTGGKWPPGMSNNVTAQLMCDHYHILAHATTVNTYKTKYRYQAGQISWVYVCDWNEPMNATAGSPDIAASQAAMEFEIGRYADPIYTGDYPASMRTAYGTQLPTFTPTQKALVLGAADFFGLNVYTAYYVQACAGSPFCRVTGPSGTATLSNNAGFVIGGVLTGTSWFYYAPMAMRRNINWIHNRYGCPIFVTENGFSVNGEPSMTTAQAVSDNTRVKFFADYLAQMDIAIRQDKINIMGYLAWSIVDNFEWTSAFAERFGVVHIDYPTFPATMGGVAGVGNGTLNRTVKQSATFLSTYFANYTWGG</sequence>
<evidence type="ECO:0000256" key="3">
    <source>
        <dbReference type="ARBA" id="ARBA00022801"/>
    </source>
</evidence>